<dbReference type="GO" id="GO:0003677">
    <property type="term" value="F:DNA binding"/>
    <property type="evidence" value="ECO:0007669"/>
    <property type="project" value="UniProtKB-KW"/>
</dbReference>
<dbReference type="Pfam" id="PF04237">
    <property type="entry name" value="YjbR"/>
    <property type="match status" value="1"/>
</dbReference>
<dbReference type="EMBL" id="FNVT01000011">
    <property type="protein sequence ID" value="SEG98397.1"/>
    <property type="molecule type" value="Genomic_DNA"/>
</dbReference>
<name>A0A1H6EKL0_9ACTN</name>
<dbReference type="SUPFAM" id="SSF142906">
    <property type="entry name" value="YjbR-like"/>
    <property type="match status" value="1"/>
</dbReference>
<dbReference type="InterPro" id="IPR058532">
    <property type="entry name" value="YjbR/MT2646/Rv2570-like"/>
</dbReference>
<dbReference type="Proteomes" id="UP000236732">
    <property type="component" value="Unassembled WGS sequence"/>
</dbReference>
<organism evidence="1 2">
    <name type="scientific">Nonomuraea solani</name>
    <dbReference type="NCBI Taxonomy" id="1144553"/>
    <lineage>
        <taxon>Bacteria</taxon>
        <taxon>Bacillati</taxon>
        <taxon>Actinomycetota</taxon>
        <taxon>Actinomycetes</taxon>
        <taxon>Streptosporangiales</taxon>
        <taxon>Streptosporangiaceae</taxon>
        <taxon>Nonomuraea</taxon>
    </lineage>
</organism>
<evidence type="ECO:0000313" key="2">
    <source>
        <dbReference type="Proteomes" id="UP000236732"/>
    </source>
</evidence>
<keyword evidence="1" id="KW-0238">DNA-binding</keyword>
<sequence length="134" mass="15008">MSSAGRANVENMSDWHDVREELRVFALGLPEAHEDHPWGETVIKVNKKIFLFLGIDEQTEKWDPGFGVKLHSEAHGHALTVEGAAPSGYGLGKAGWVHVPFLSELPETDVLIDWVEESFRLIAPKRAVKELDLR</sequence>
<gene>
    <name evidence="1" type="ORF">SAMN05444920_111312</name>
</gene>
<dbReference type="AlphaFoldDB" id="A0A1H6EKL0"/>
<accession>A0A1H6EKL0</accession>
<keyword evidence="2" id="KW-1185">Reference proteome</keyword>
<proteinExistence type="predicted"/>
<dbReference type="InterPro" id="IPR038056">
    <property type="entry name" value="YjbR-like_sf"/>
</dbReference>
<protein>
    <submittedName>
        <fullName evidence="1">Predicted DNA-binding protein, MmcQ/YjbR family</fullName>
    </submittedName>
</protein>
<dbReference type="Gene3D" id="3.90.1150.30">
    <property type="match status" value="1"/>
</dbReference>
<reference evidence="1 2" key="1">
    <citation type="submission" date="2016-10" db="EMBL/GenBank/DDBJ databases">
        <authorList>
            <person name="de Groot N.N."/>
        </authorList>
    </citation>
    <scope>NUCLEOTIDE SEQUENCE [LARGE SCALE GENOMIC DNA]</scope>
    <source>
        <strain evidence="1 2">CGMCC 4.7037</strain>
    </source>
</reference>
<evidence type="ECO:0000313" key="1">
    <source>
        <dbReference type="EMBL" id="SEG98397.1"/>
    </source>
</evidence>